<dbReference type="InterPro" id="IPR038068">
    <property type="entry name" value="YcgL-like_sf"/>
</dbReference>
<gene>
    <name evidence="2" type="ORF">MNBD_GAMMA09-3761</name>
</gene>
<dbReference type="AlphaFoldDB" id="A0A3B0X463"/>
<accession>A0A3B0X463</accession>
<dbReference type="PANTHER" id="PTHR38109">
    <property type="entry name" value="PROTEIN YCGL"/>
    <property type="match status" value="1"/>
</dbReference>
<reference evidence="2" key="1">
    <citation type="submission" date="2018-06" db="EMBL/GenBank/DDBJ databases">
        <authorList>
            <person name="Zhirakovskaya E."/>
        </authorList>
    </citation>
    <scope>NUCLEOTIDE SEQUENCE</scope>
</reference>
<sequence length="75" mass="8336">MFIFLAEENDFDAIDEDLKSKLGDLSFTMTLQLKEDSKLARENPAKVIANLQSQGFHLQLPAAITIEKLLSGLAK</sequence>
<name>A0A3B0X463_9ZZZZ</name>
<organism evidence="2">
    <name type="scientific">hydrothermal vent metagenome</name>
    <dbReference type="NCBI Taxonomy" id="652676"/>
    <lineage>
        <taxon>unclassified sequences</taxon>
        <taxon>metagenomes</taxon>
        <taxon>ecological metagenomes</taxon>
    </lineage>
</organism>
<dbReference type="Pfam" id="PF05166">
    <property type="entry name" value="YcgL"/>
    <property type="match status" value="1"/>
</dbReference>
<protein>
    <recommendedName>
        <fullName evidence="1">YcgL domain-containing protein</fullName>
    </recommendedName>
</protein>
<proteinExistence type="predicted"/>
<dbReference type="PANTHER" id="PTHR38109:SF1">
    <property type="entry name" value="PROTEIN YCGL"/>
    <property type="match status" value="1"/>
</dbReference>
<dbReference type="PROSITE" id="PS51648">
    <property type="entry name" value="YCGL"/>
    <property type="match status" value="1"/>
</dbReference>
<dbReference type="Gene3D" id="3.10.510.20">
    <property type="entry name" value="YcgL domain"/>
    <property type="match status" value="1"/>
</dbReference>
<dbReference type="SUPFAM" id="SSF160191">
    <property type="entry name" value="YcgL-like"/>
    <property type="match status" value="1"/>
</dbReference>
<dbReference type="EMBL" id="UOFI01000023">
    <property type="protein sequence ID" value="VAW62531.1"/>
    <property type="molecule type" value="Genomic_DNA"/>
</dbReference>
<feature type="domain" description="YcgL" evidence="1">
    <location>
        <begin position="1"/>
        <end position="74"/>
    </location>
</feature>
<dbReference type="InterPro" id="IPR027354">
    <property type="entry name" value="YcgL_dom"/>
</dbReference>
<evidence type="ECO:0000313" key="2">
    <source>
        <dbReference type="EMBL" id="VAW62531.1"/>
    </source>
</evidence>
<evidence type="ECO:0000259" key="1">
    <source>
        <dbReference type="PROSITE" id="PS51648"/>
    </source>
</evidence>